<keyword evidence="1" id="KW-0812">Transmembrane</keyword>
<dbReference type="GeneID" id="109479589"/>
<accession>A0A6P5A1R3</accession>
<gene>
    <name evidence="3" type="primary">LOC109479589</name>
</gene>
<dbReference type="KEGG" id="bbel:109479589"/>
<dbReference type="RefSeq" id="XP_019637137.1">
    <property type="nucleotide sequence ID" value="XM_019781578.1"/>
</dbReference>
<keyword evidence="1" id="KW-1133">Transmembrane helix</keyword>
<keyword evidence="1" id="KW-0472">Membrane</keyword>
<sequence length="219" mass="24567">MSVIQCFYDDTCNVCCALLAIITFFLGVFVSAMLALCRSWGCRSNCLGRTKKLCIVAYNSSTLDKVRDHMEFLEFEGENIDIEELQLETTDSKPNFSRIKYVLCCVEQTSGRTIILSDNEPDQLGAITAHAKMAKAHCAILVLGTRDPPNGQLYDETQLDDLMTSQTRLKEYSDSKRLFSFSSALNDNQKSAIMEWLGLKSQSVNGRNQISDSFVKNPE</sequence>
<dbReference type="Proteomes" id="UP000515135">
    <property type="component" value="Unplaced"/>
</dbReference>
<reference evidence="3" key="1">
    <citation type="submission" date="2025-08" db="UniProtKB">
        <authorList>
            <consortium name="RefSeq"/>
        </authorList>
    </citation>
    <scope>IDENTIFICATION</scope>
    <source>
        <tissue evidence="3">Gonad</tissue>
    </source>
</reference>
<evidence type="ECO:0000313" key="3">
    <source>
        <dbReference type="RefSeq" id="XP_019637137.1"/>
    </source>
</evidence>
<organism evidence="2 3">
    <name type="scientific">Branchiostoma belcheri</name>
    <name type="common">Amphioxus</name>
    <dbReference type="NCBI Taxonomy" id="7741"/>
    <lineage>
        <taxon>Eukaryota</taxon>
        <taxon>Metazoa</taxon>
        <taxon>Chordata</taxon>
        <taxon>Cephalochordata</taxon>
        <taxon>Leptocardii</taxon>
        <taxon>Amphioxiformes</taxon>
        <taxon>Branchiostomatidae</taxon>
        <taxon>Branchiostoma</taxon>
    </lineage>
</organism>
<evidence type="ECO:0000313" key="2">
    <source>
        <dbReference type="Proteomes" id="UP000515135"/>
    </source>
</evidence>
<dbReference type="AlphaFoldDB" id="A0A6P5A1R3"/>
<evidence type="ECO:0000256" key="1">
    <source>
        <dbReference type="SAM" id="Phobius"/>
    </source>
</evidence>
<protein>
    <submittedName>
        <fullName evidence="3">Uncharacterized protein LOC109479589 isoform X1</fullName>
    </submittedName>
</protein>
<feature type="transmembrane region" description="Helical" evidence="1">
    <location>
        <begin position="12"/>
        <end position="36"/>
    </location>
</feature>
<keyword evidence="2" id="KW-1185">Reference proteome</keyword>
<name>A0A6P5A1R3_BRABE</name>
<proteinExistence type="predicted"/>